<name>A0AA86U3D8_9EUKA</name>
<dbReference type="EMBL" id="CATOUU010000637">
    <property type="protein sequence ID" value="CAI9936529.1"/>
    <property type="molecule type" value="Genomic_DNA"/>
</dbReference>
<evidence type="ECO:0000313" key="11">
    <source>
        <dbReference type="Proteomes" id="UP001642409"/>
    </source>
</evidence>
<protein>
    <submittedName>
        <fullName evidence="6">Hypothetical_protein</fullName>
    </submittedName>
</protein>
<evidence type="ECO:0000313" key="4">
    <source>
        <dbReference type="EMBL" id="CAI9936532.1"/>
    </source>
</evidence>
<dbReference type="EMBL" id="CAXDID020000229">
    <property type="protein sequence ID" value="CAL6060201.1"/>
    <property type="molecule type" value="Genomic_DNA"/>
</dbReference>
<evidence type="ECO:0000313" key="7">
    <source>
        <dbReference type="EMBL" id="CAL6060193.1"/>
    </source>
</evidence>
<dbReference type="Proteomes" id="UP001642409">
    <property type="component" value="Unassembled WGS sequence"/>
</dbReference>
<reference evidence="6 11" key="2">
    <citation type="submission" date="2024-07" db="EMBL/GenBank/DDBJ databases">
        <authorList>
            <person name="Akdeniz Z."/>
        </authorList>
    </citation>
    <scope>NUCLEOTIDE SEQUENCE [LARGE SCALE GENOMIC DNA]</scope>
</reference>
<evidence type="ECO:0000313" key="1">
    <source>
        <dbReference type="EMBL" id="CAI9936522.1"/>
    </source>
</evidence>
<proteinExistence type="predicted"/>
<keyword evidence="11" id="KW-1185">Reference proteome</keyword>
<evidence type="ECO:0000313" key="3">
    <source>
        <dbReference type="EMBL" id="CAI9936529.1"/>
    </source>
</evidence>
<evidence type="ECO:0000313" key="5">
    <source>
        <dbReference type="EMBL" id="CAI9967146.1"/>
    </source>
</evidence>
<dbReference type="EMBL" id="CATOUU010001014">
    <property type="protein sequence ID" value="CAI9967146.1"/>
    <property type="molecule type" value="Genomic_DNA"/>
</dbReference>
<dbReference type="AlphaFoldDB" id="A0AA86U3D8"/>
<dbReference type="EMBL" id="CATOUU010000637">
    <property type="protein sequence ID" value="CAI9936522.1"/>
    <property type="molecule type" value="Genomic_DNA"/>
</dbReference>
<dbReference type="EMBL" id="CATOUU010000637">
    <property type="protein sequence ID" value="CAI9936532.1"/>
    <property type="molecule type" value="Genomic_DNA"/>
</dbReference>
<dbReference type="EMBL" id="CAXDID020000229">
    <property type="protein sequence ID" value="CAL6060207.1"/>
    <property type="molecule type" value="Genomic_DNA"/>
</dbReference>
<evidence type="ECO:0000313" key="10">
    <source>
        <dbReference type="EMBL" id="CAL6116680.1"/>
    </source>
</evidence>
<dbReference type="EMBL" id="CAXDID020000229">
    <property type="protein sequence ID" value="CAL6060187.1"/>
    <property type="molecule type" value="Genomic_DNA"/>
</dbReference>
<evidence type="ECO:0000313" key="2">
    <source>
        <dbReference type="EMBL" id="CAI9936525.1"/>
    </source>
</evidence>
<evidence type="ECO:0000313" key="9">
    <source>
        <dbReference type="EMBL" id="CAL6060207.1"/>
    </source>
</evidence>
<reference evidence="1" key="1">
    <citation type="submission" date="2023-06" db="EMBL/GenBank/DDBJ databases">
        <authorList>
            <person name="Kurt Z."/>
        </authorList>
    </citation>
    <scope>NUCLEOTIDE SEQUENCE</scope>
</reference>
<evidence type="ECO:0000313" key="6">
    <source>
        <dbReference type="EMBL" id="CAL6060187.1"/>
    </source>
</evidence>
<dbReference type="EMBL" id="CAXDID020001060">
    <property type="protein sequence ID" value="CAL6116680.1"/>
    <property type="molecule type" value="Genomic_DNA"/>
</dbReference>
<dbReference type="EMBL" id="CATOUU010000637">
    <property type="protein sequence ID" value="CAI9936525.1"/>
    <property type="molecule type" value="Genomic_DNA"/>
</dbReference>
<accession>A0AA86U3D8</accession>
<comment type="caution">
    <text evidence="1">The sequence shown here is derived from an EMBL/GenBank/DDBJ whole genome shotgun (WGS) entry which is preliminary data.</text>
</comment>
<sequence>MQIAVKPVIKFVRNHFKAEYFLNGNYLNIRNAVVILIRENVITNRVVKIGVKQICKQTVNIICNNDFEQNDFAKLDQIQVQQCDNLVQECENNNTRIEYPGTSGHFSQNTTEFLNGRQSEDIRCEITNVATN</sequence>
<gene>
    <name evidence="1" type="ORF">HINF_LOCUS24167</name>
    <name evidence="2" type="ORF">HINF_LOCUS24170</name>
    <name evidence="3" type="ORF">HINF_LOCUS24174</name>
    <name evidence="4" type="ORF">HINF_LOCUS24177</name>
    <name evidence="6" type="ORF">HINF_LOCUS49104</name>
    <name evidence="7" type="ORF">HINF_LOCUS49107</name>
    <name evidence="8" type="ORF">HINF_LOCUS49111</name>
    <name evidence="9" type="ORF">HINF_LOCUS49114</name>
    <name evidence="5" type="ORF">HINF_LOCUS54791</name>
    <name evidence="10" type="ORF">HINF_LOCUS79152</name>
</gene>
<dbReference type="EMBL" id="CAXDID020000229">
    <property type="protein sequence ID" value="CAL6060193.1"/>
    <property type="molecule type" value="Genomic_DNA"/>
</dbReference>
<evidence type="ECO:0000313" key="8">
    <source>
        <dbReference type="EMBL" id="CAL6060201.1"/>
    </source>
</evidence>
<organism evidence="1">
    <name type="scientific">Hexamita inflata</name>
    <dbReference type="NCBI Taxonomy" id="28002"/>
    <lineage>
        <taxon>Eukaryota</taxon>
        <taxon>Metamonada</taxon>
        <taxon>Diplomonadida</taxon>
        <taxon>Hexamitidae</taxon>
        <taxon>Hexamitinae</taxon>
        <taxon>Hexamita</taxon>
    </lineage>
</organism>